<dbReference type="Pfam" id="PF13560">
    <property type="entry name" value="HTH_31"/>
    <property type="match status" value="2"/>
</dbReference>
<reference evidence="4 5" key="1">
    <citation type="submission" date="2021-02" db="EMBL/GenBank/DDBJ databases">
        <title>De Novo genome assembly of isolated myxobacteria.</title>
        <authorList>
            <person name="Stevens D.C."/>
        </authorList>
    </citation>
    <scope>NUCLEOTIDE SEQUENCE [LARGE SCALE GENOMIC DNA]</scope>
    <source>
        <strain evidence="4 5">SCHIC003</strain>
    </source>
</reference>
<proteinExistence type="predicted"/>
<evidence type="ECO:0000259" key="3">
    <source>
        <dbReference type="PROSITE" id="PS50943"/>
    </source>
</evidence>
<dbReference type="InterPro" id="IPR010982">
    <property type="entry name" value="Lambda_DNA-bd_dom_sf"/>
</dbReference>
<feature type="domain" description="HTH cro/C1-type" evidence="3">
    <location>
        <begin position="229"/>
        <end position="283"/>
    </location>
</feature>
<dbReference type="PANTHER" id="PTHR46797">
    <property type="entry name" value="HTH-TYPE TRANSCRIPTIONAL REGULATOR"/>
    <property type="match status" value="1"/>
</dbReference>
<sequence>MTCDNASEVGRALREARQRAALTLHQVGEAVGVSYSYVSLVERGLTRLPGPELLARWECVLASPPPVRPAQPQKMLTCHCGEKFLQDHPLRKWCSPGCAGAASRKGASRPYRTRETWGDDPGMEFDRPLDGSTEASRARARDERIAKAIRQGVPIDALRERFDCEEPSIRRVAWERGLVIGVVVAEGIGVHAPAGNADTGPAAVVRLPRGSTTSPGQGRMYDMSCSAVLVGARQEAGLAQSDVARHLGTSITRVSAYERGRKLPTHARALQMAALYGVDPAVVLSQWARWRGEVPLYRTAELRRDFIAAALSAQWESLSAETLERIAQAVGV</sequence>
<dbReference type="InterPro" id="IPR001387">
    <property type="entry name" value="Cro/C1-type_HTH"/>
</dbReference>
<accession>A0ABX7N5S6</accession>
<dbReference type="PROSITE" id="PS50943">
    <property type="entry name" value="HTH_CROC1"/>
    <property type="match status" value="2"/>
</dbReference>
<dbReference type="EMBL" id="CP071091">
    <property type="protein sequence ID" value="QSQ14075.1"/>
    <property type="molecule type" value="Genomic_DNA"/>
</dbReference>
<evidence type="ECO:0000313" key="4">
    <source>
        <dbReference type="EMBL" id="QSQ14075.1"/>
    </source>
</evidence>
<organism evidence="4 5">
    <name type="scientific">Myxococcus landrumensis</name>
    <dbReference type="NCBI Taxonomy" id="2813577"/>
    <lineage>
        <taxon>Bacteria</taxon>
        <taxon>Pseudomonadati</taxon>
        <taxon>Myxococcota</taxon>
        <taxon>Myxococcia</taxon>
        <taxon>Myxococcales</taxon>
        <taxon>Cystobacterineae</taxon>
        <taxon>Myxococcaceae</taxon>
        <taxon>Myxococcus</taxon>
    </lineage>
</organism>
<name>A0ABX7N5S6_9BACT</name>
<dbReference type="PANTHER" id="PTHR46797:SF1">
    <property type="entry name" value="METHYLPHOSPHONATE SYNTHASE"/>
    <property type="match status" value="1"/>
</dbReference>
<dbReference type="SMART" id="SM00530">
    <property type="entry name" value="HTH_XRE"/>
    <property type="match status" value="2"/>
</dbReference>
<evidence type="ECO:0000313" key="5">
    <source>
        <dbReference type="Proteomes" id="UP000663090"/>
    </source>
</evidence>
<protein>
    <submittedName>
        <fullName evidence="4">Helix-turn-helix transcriptional regulator</fullName>
    </submittedName>
</protein>
<keyword evidence="5" id="KW-1185">Reference proteome</keyword>
<evidence type="ECO:0000256" key="2">
    <source>
        <dbReference type="SAM" id="MobiDB-lite"/>
    </source>
</evidence>
<feature type="domain" description="HTH cro/C1-type" evidence="3">
    <location>
        <begin position="13"/>
        <end position="56"/>
    </location>
</feature>
<dbReference type="CDD" id="cd00093">
    <property type="entry name" value="HTH_XRE"/>
    <property type="match status" value="2"/>
</dbReference>
<dbReference type="Gene3D" id="1.10.260.40">
    <property type="entry name" value="lambda repressor-like DNA-binding domains"/>
    <property type="match status" value="2"/>
</dbReference>
<dbReference type="SUPFAM" id="SSF47413">
    <property type="entry name" value="lambda repressor-like DNA-binding domains"/>
    <property type="match status" value="2"/>
</dbReference>
<dbReference type="InterPro" id="IPR050807">
    <property type="entry name" value="TransReg_Diox_bact_type"/>
</dbReference>
<dbReference type="Proteomes" id="UP000663090">
    <property type="component" value="Chromosome"/>
</dbReference>
<keyword evidence="1" id="KW-0238">DNA-binding</keyword>
<gene>
    <name evidence="4" type="ORF">JY572_38135</name>
</gene>
<feature type="region of interest" description="Disordered" evidence="2">
    <location>
        <begin position="109"/>
        <end position="140"/>
    </location>
</feature>
<evidence type="ECO:0000256" key="1">
    <source>
        <dbReference type="ARBA" id="ARBA00023125"/>
    </source>
</evidence>